<dbReference type="InterPro" id="IPR036623">
    <property type="entry name" value="Hemimethylated_DNA-bd_sf"/>
</dbReference>
<dbReference type="Gene3D" id="2.30.30.390">
    <property type="entry name" value="Hemimethylated DNA-binding domain"/>
    <property type="match status" value="1"/>
</dbReference>
<dbReference type="InterPro" id="IPR011722">
    <property type="entry name" value="Hemimethylated_DNA-bd_dom"/>
</dbReference>
<dbReference type="Proteomes" id="UP000823941">
    <property type="component" value="Chromosome 10"/>
</dbReference>
<dbReference type="InterPro" id="IPR036047">
    <property type="entry name" value="F-box-like_dom_sf"/>
</dbReference>
<evidence type="ECO:0000313" key="3">
    <source>
        <dbReference type="Proteomes" id="UP000823941"/>
    </source>
</evidence>
<proteinExistence type="predicted"/>
<gene>
    <name evidence="2" type="ORF">JYU34_007811</name>
</gene>
<feature type="domain" description="Hemimethylated DNA-binding" evidence="1">
    <location>
        <begin position="439"/>
        <end position="538"/>
    </location>
</feature>
<dbReference type="Pfam" id="PF08755">
    <property type="entry name" value="YccV-like"/>
    <property type="match status" value="1"/>
</dbReference>
<name>A0ABQ7QRE5_PLUXY</name>
<keyword evidence="3" id="KW-1185">Reference proteome</keyword>
<dbReference type="InterPro" id="IPR001810">
    <property type="entry name" value="F-box_dom"/>
</dbReference>
<reference evidence="2 3" key="1">
    <citation type="submission" date="2021-06" db="EMBL/GenBank/DDBJ databases">
        <title>A haploid diamondback moth (Plutella xylostella L.) genome assembly resolves 31 chromosomes and identifies a diamide resistance mutation.</title>
        <authorList>
            <person name="Ward C.M."/>
            <person name="Perry K.D."/>
            <person name="Baker G."/>
            <person name="Powis K."/>
            <person name="Heckel D.G."/>
            <person name="Baxter S.W."/>
        </authorList>
    </citation>
    <scope>NUCLEOTIDE SEQUENCE [LARGE SCALE GENOMIC DNA]</scope>
    <source>
        <strain evidence="2 3">LV</strain>
        <tissue evidence="2">Single pupa</tissue>
    </source>
</reference>
<comment type="caution">
    <text evidence="2">The sequence shown here is derived from an EMBL/GenBank/DDBJ whole genome shotgun (WGS) entry which is preliminary data.</text>
</comment>
<dbReference type="Gene3D" id="1.20.1280.50">
    <property type="match status" value="1"/>
</dbReference>
<dbReference type="NCBIfam" id="TIGR02097">
    <property type="entry name" value="yccV"/>
    <property type="match status" value="1"/>
</dbReference>
<dbReference type="PANTHER" id="PTHR31350:SF21">
    <property type="entry name" value="F-BOX ONLY PROTEIN 21"/>
    <property type="match status" value="1"/>
</dbReference>
<dbReference type="Pfam" id="PF12937">
    <property type="entry name" value="F-box-like"/>
    <property type="match status" value="1"/>
</dbReference>
<dbReference type="EMBL" id="JAHIBW010000010">
    <property type="protein sequence ID" value="KAG7307589.1"/>
    <property type="molecule type" value="Genomic_DNA"/>
</dbReference>
<sequence>MESEPVNYFMYLPDELIYLILGDKVLNNTDVLNFGATCKSYHELVLSDPSLWKRKLKTSLKPDVFEVIEQHCDGNWLQQATSYYTLRKTLHTEIANMSPKFFWRQTDITMDDMADVIKYALVNNINYYLCISILSEIVRKEHNIVGWIWIPEKPYRLTDVHYAKIVLRYLFHNYLMIKDAQMQRMNDLAPEKILHFFLQWTDTSMVYEYEEIDNKLTELAEQVLQLLEPTHPARRSDPAARAAWAQQLEDNQWNPQDSGKVLAALAQRLFKERRVSVADGANLETLNITRYRTTYHPLSTPAYVINLNTGDIGKKQQCPFSSGVNDGDIKYNSKSLLDYLARVFRENMGAIQNCNSENLVLLSPLLPAGQERGEYRPLAPLVARRIADPARASFVADDLINLKSMDESYREIIWMLTNTQQHDNKITRKPVVKQHSQSGLLYCVGMVCYHLQYEYVGVVRGWDARCQAPPMWQERMRVHELAAGAQQPFYSVLAADYSSRYVAQENLREMAEPTRLYHLEEKLARDFSHFDGFAYVPNEEKESEYPGDAPVREAYRTHLSREKEPEYPGDAPVREAYCTHLSREKEREYPGDAPVREAYRTHLDRMLY</sequence>
<dbReference type="SMART" id="SM00992">
    <property type="entry name" value="YccV-like"/>
    <property type="match status" value="1"/>
</dbReference>
<dbReference type="SUPFAM" id="SSF141255">
    <property type="entry name" value="YccV-like"/>
    <property type="match status" value="1"/>
</dbReference>
<organism evidence="2 3">
    <name type="scientific">Plutella xylostella</name>
    <name type="common">Diamondback moth</name>
    <name type="synonym">Plutella maculipennis</name>
    <dbReference type="NCBI Taxonomy" id="51655"/>
    <lineage>
        <taxon>Eukaryota</taxon>
        <taxon>Metazoa</taxon>
        <taxon>Ecdysozoa</taxon>
        <taxon>Arthropoda</taxon>
        <taxon>Hexapoda</taxon>
        <taxon>Insecta</taxon>
        <taxon>Pterygota</taxon>
        <taxon>Neoptera</taxon>
        <taxon>Endopterygota</taxon>
        <taxon>Lepidoptera</taxon>
        <taxon>Glossata</taxon>
        <taxon>Ditrysia</taxon>
        <taxon>Yponomeutoidea</taxon>
        <taxon>Plutellidae</taxon>
        <taxon>Plutella</taxon>
    </lineage>
</organism>
<dbReference type="PANTHER" id="PTHR31350">
    <property type="entry name" value="SI:DKEY-261L7.2"/>
    <property type="match status" value="1"/>
</dbReference>
<dbReference type="SUPFAM" id="SSF81383">
    <property type="entry name" value="F-box domain"/>
    <property type="match status" value="1"/>
</dbReference>
<evidence type="ECO:0000313" key="2">
    <source>
        <dbReference type="EMBL" id="KAG7307589.1"/>
    </source>
</evidence>
<accession>A0ABQ7QRE5</accession>
<protein>
    <recommendedName>
        <fullName evidence="1">Hemimethylated DNA-binding domain-containing protein</fullName>
    </recommendedName>
</protein>
<evidence type="ECO:0000259" key="1">
    <source>
        <dbReference type="SMART" id="SM00992"/>
    </source>
</evidence>